<sequence>MKRLRPSDDLDSTSYGDKCKDPNPNLNSGSNTNRSSSHRGFYYKSPENGRIKGLLSSSASARYDRDRSAADEDREGSRMVRKRPEHEFDGDRRKGGFDRYGGGYDRNLMHRSESFCGGLSSSSAGRREFPKGFRSERSSSAAMDRSRREGSVSSWRRFGSNNSGNKDSEVKSPTARIGLRDVKSPSWSRDSATSESTRMVRSSNSGSSPIRGARVFSSSRTTREESKSKSKSPSWSRESGASEQQSRSVEVEAEAEAEAEVVKKVATEQEEEEEEVQNDSKSSSEMEEGELEPEPEPESKPEPVTESEAIRGESGHEVEAEAESETKEVKNHVGLEIDSEKEVGVGGVKVGGNEELGKEDKEKERKIEIETEREVTKKESLCEERKEKGVDEEVQESNSDSGSDSDSDSENDLIDESHGGSGDEIGMAANDEGGGGDKEEEGVKEDGECEEEEVKKNVVVDDRPLRFEEECKQQGKEGLIDLEAKAESVEVAELNEEENGGGDEVNVGIETEGLRTQDFKDKGKSVSIEPTHSAEDDGVWIRRDARDDDDDDDMEGPSTRGFELFSTSPVRRQEKDDRSGVKNKKDEKLVLEPLDLSLSLPNVLLPIGAAPDTNQTAPGSPSQARSVQSLSNTFCTNSDGLTASMSFSGSQSFFHNPSCSMTQNSLDNFEQSVGSRPIFQGIDWQGLSQNESKQKEIPLYHRILMNGNGTHSQSQVLQGSSNGQAVQGQYHRVLEGSSKMGNGLERQLSFHRQLSGGQSRHHDDVRSPSQSVGSHDIGSNYSFDKKRGLREKSSGSLYRTSSQKELEQLPIGGVEFVETVIARIVAEPVHVMARRLHEMPGQSIACLKESIHQIMLNVDKRPQLLAFQKALQNKSDITMEMLLKSHRAQLEILVALKTGLPDYLQLDNSVSPTHLAEVFLNLKCRNLTCKQSLPVDECDCKVCGQKNGFCSACMCLVCSKFDMASNTCSWVGCDVCLHWCHADCALRESFIRNGMSATSAYGATEMQFHCVACDHPSEMFGFVKEVFQNFAKDWTAETLSRELEYVKRIFRDSKDMRGRRLHEIADQMLARLANKSDLHEVYSYIMAFLNDGSSSKLGKTPISSGKEQGKESNGMAGPSQEPTWLKSVYSEKGPQLERAASMLPSFSYDRNDKRTLESELQTSIQKEPLFDELESIVKIKHAEAKMFQARAENARREAEGLKRIAIAKSEKIEEEYMSRIAKLRLAEAEEMRKQKSEELQALERAHREYFNMKMRMEADIKDLLLKMEATKRNLSM</sequence>
<protein>
    <submittedName>
        <fullName evidence="11">Uncharacterized protein</fullName>
    </submittedName>
</protein>
<feature type="compositionally biased region" description="Polar residues" evidence="8">
    <location>
        <begin position="151"/>
        <end position="165"/>
    </location>
</feature>
<feature type="domain" description="Oberon-like PHD finger" evidence="9">
    <location>
        <begin position="924"/>
        <end position="1047"/>
    </location>
</feature>
<dbReference type="Proteomes" id="UP000327013">
    <property type="component" value="Chromosome 4"/>
</dbReference>
<feature type="region of interest" description="Disordered" evidence="8">
    <location>
        <begin position="1"/>
        <end position="460"/>
    </location>
</feature>
<dbReference type="PANTHER" id="PTHR21736:SF20">
    <property type="entry name" value="PROTEIN OBERON 4"/>
    <property type="match status" value="1"/>
</dbReference>
<dbReference type="OrthoDB" id="784473at2759"/>
<keyword evidence="12" id="KW-1185">Reference proteome</keyword>
<dbReference type="InterPro" id="IPR004082">
    <property type="entry name" value="OBERON"/>
</dbReference>
<feature type="compositionally biased region" description="Basic and acidic residues" evidence="8">
    <location>
        <begin position="297"/>
        <end position="343"/>
    </location>
</feature>
<feature type="compositionally biased region" description="Basic and acidic residues" evidence="8">
    <location>
        <begin position="62"/>
        <end position="97"/>
    </location>
</feature>
<evidence type="ECO:0000256" key="8">
    <source>
        <dbReference type="SAM" id="MobiDB-lite"/>
    </source>
</evidence>
<feature type="domain" description="Oberon coiled-coil region" evidence="10">
    <location>
        <begin position="1138"/>
        <end position="1264"/>
    </location>
</feature>
<accession>A0A660KRD7</accession>
<feature type="compositionally biased region" description="Acidic residues" evidence="8">
    <location>
        <begin position="403"/>
        <end position="414"/>
    </location>
</feature>
<organism evidence="11 12">
    <name type="scientific">Carpinus fangiana</name>
    <dbReference type="NCBI Taxonomy" id="176857"/>
    <lineage>
        <taxon>Eukaryota</taxon>
        <taxon>Viridiplantae</taxon>
        <taxon>Streptophyta</taxon>
        <taxon>Embryophyta</taxon>
        <taxon>Tracheophyta</taxon>
        <taxon>Spermatophyta</taxon>
        <taxon>Magnoliopsida</taxon>
        <taxon>eudicotyledons</taxon>
        <taxon>Gunneridae</taxon>
        <taxon>Pentapetalae</taxon>
        <taxon>rosids</taxon>
        <taxon>fabids</taxon>
        <taxon>Fagales</taxon>
        <taxon>Betulaceae</taxon>
        <taxon>Carpinus</taxon>
    </lineage>
</organism>
<feature type="compositionally biased region" description="Basic and acidic residues" evidence="8">
    <location>
        <begin position="355"/>
        <end position="391"/>
    </location>
</feature>
<evidence type="ECO:0000256" key="1">
    <source>
        <dbReference type="ARBA" id="ARBA00004123"/>
    </source>
</evidence>
<keyword evidence="5 7" id="KW-0175">Coiled coil</keyword>
<feature type="compositionally biased region" description="Acidic residues" evidence="8">
    <location>
        <begin position="285"/>
        <end position="296"/>
    </location>
</feature>
<dbReference type="GO" id="GO:0010071">
    <property type="term" value="P:root meristem specification"/>
    <property type="evidence" value="ECO:0007669"/>
    <property type="project" value="TreeGrafter"/>
</dbReference>
<dbReference type="PANTHER" id="PTHR21736">
    <property type="entry name" value="VERNALIZATION-INSENSITIVE PROTEIN 3"/>
    <property type="match status" value="1"/>
</dbReference>
<name>A0A660KRD7_9ROSI</name>
<keyword evidence="4" id="KW-0862">Zinc</keyword>
<evidence type="ECO:0000256" key="7">
    <source>
        <dbReference type="SAM" id="Coils"/>
    </source>
</evidence>
<feature type="compositionally biased region" description="Acidic residues" evidence="8">
    <location>
        <begin position="438"/>
        <end position="452"/>
    </location>
</feature>
<evidence type="ECO:0000256" key="4">
    <source>
        <dbReference type="ARBA" id="ARBA00022833"/>
    </source>
</evidence>
<evidence type="ECO:0000256" key="2">
    <source>
        <dbReference type="ARBA" id="ARBA00022723"/>
    </source>
</evidence>
<feature type="compositionally biased region" description="Polar residues" evidence="8">
    <location>
        <begin position="24"/>
        <end position="35"/>
    </location>
</feature>
<evidence type="ECO:0000259" key="9">
    <source>
        <dbReference type="Pfam" id="PF07227"/>
    </source>
</evidence>
<dbReference type="GO" id="GO:0008270">
    <property type="term" value="F:zinc ion binding"/>
    <property type="evidence" value="ECO:0007669"/>
    <property type="project" value="UniProtKB-KW"/>
</dbReference>
<dbReference type="GO" id="GO:0010468">
    <property type="term" value="P:regulation of gene expression"/>
    <property type="evidence" value="ECO:0007669"/>
    <property type="project" value="TreeGrafter"/>
</dbReference>
<dbReference type="InterPro" id="IPR047578">
    <property type="entry name" value="OBE1-like_PHD"/>
</dbReference>
<dbReference type="EMBL" id="CM017324">
    <property type="protein sequence ID" value="KAE8038270.1"/>
    <property type="molecule type" value="Genomic_DNA"/>
</dbReference>
<dbReference type="GO" id="GO:0010492">
    <property type="term" value="P:maintenance of shoot apical meristem identity"/>
    <property type="evidence" value="ECO:0007669"/>
    <property type="project" value="TreeGrafter"/>
</dbReference>
<gene>
    <name evidence="11" type="ORF">FH972_010796</name>
</gene>
<reference evidence="11 12" key="1">
    <citation type="submission" date="2019-06" db="EMBL/GenBank/DDBJ databases">
        <title>A chromosomal-level reference genome of Carpinus fangiana (Coryloideae, Betulaceae).</title>
        <authorList>
            <person name="Yang X."/>
            <person name="Wang Z."/>
            <person name="Zhang L."/>
            <person name="Hao G."/>
            <person name="Liu J."/>
            <person name="Yang Y."/>
        </authorList>
    </citation>
    <scope>NUCLEOTIDE SEQUENCE [LARGE SCALE GENOMIC DNA]</scope>
    <source>
        <strain evidence="11">Cfa_2016G</strain>
        <tissue evidence="11">Leaf</tissue>
    </source>
</reference>
<evidence type="ECO:0000259" key="10">
    <source>
        <dbReference type="Pfam" id="PF16312"/>
    </source>
</evidence>
<feature type="region of interest" description="Disordered" evidence="8">
    <location>
        <begin position="1097"/>
        <end position="1122"/>
    </location>
</feature>
<proteinExistence type="predicted"/>
<comment type="subcellular location">
    <subcellularLocation>
        <location evidence="1">Nucleus</location>
    </subcellularLocation>
</comment>
<dbReference type="InterPro" id="IPR032881">
    <property type="entry name" value="Oberon-like_PHD"/>
</dbReference>
<dbReference type="InterPro" id="IPR032535">
    <property type="entry name" value="Oberon_CC"/>
</dbReference>
<dbReference type="Pfam" id="PF07227">
    <property type="entry name" value="PHD_Oberon"/>
    <property type="match status" value="1"/>
</dbReference>
<evidence type="ECO:0000313" key="12">
    <source>
        <dbReference type="Proteomes" id="UP000327013"/>
    </source>
</evidence>
<feature type="compositionally biased region" description="Polar residues" evidence="8">
    <location>
        <begin position="185"/>
        <end position="208"/>
    </location>
</feature>
<feature type="compositionally biased region" description="Basic and acidic residues" evidence="8">
    <location>
        <begin position="571"/>
        <end position="586"/>
    </location>
</feature>
<keyword evidence="3" id="KW-0863">Zinc-finger</keyword>
<evidence type="ECO:0000256" key="6">
    <source>
        <dbReference type="ARBA" id="ARBA00023242"/>
    </source>
</evidence>
<evidence type="ECO:0000256" key="3">
    <source>
        <dbReference type="ARBA" id="ARBA00022771"/>
    </source>
</evidence>
<feature type="region of interest" description="Disordered" evidence="8">
    <location>
        <begin position="752"/>
        <end position="786"/>
    </location>
</feature>
<dbReference type="PRINTS" id="PR01544">
    <property type="entry name" value="ARATH130DUF"/>
</dbReference>
<evidence type="ECO:0000313" key="11">
    <source>
        <dbReference type="EMBL" id="KAE8038270.1"/>
    </source>
</evidence>
<feature type="compositionally biased region" description="Basic and acidic residues" evidence="8">
    <location>
        <begin position="532"/>
        <end position="546"/>
    </location>
</feature>
<feature type="compositionally biased region" description="Acidic residues" evidence="8">
    <location>
        <begin position="268"/>
        <end position="277"/>
    </location>
</feature>
<dbReference type="CDD" id="cd15612">
    <property type="entry name" value="PHD_OBE1_like"/>
    <property type="match status" value="1"/>
</dbReference>
<feature type="compositionally biased region" description="Polar residues" evidence="8">
    <location>
        <begin position="1097"/>
        <end position="1106"/>
    </location>
</feature>
<keyword evidence="6" id="KW-0539">Nucleus</keyword>
<dbReference type="AlphaFoldDB" id="A0A660KRD7"/>
<feature type="compositionally biased region" description="Basic and acidic residues" evidence="8">
    <location>
        <begin position="125"/>
        <end position="137"/>
    </location>
</feature>
<feature type="region of interest" description="Disordered" evidence="8">
    <location>
        <begin position="494"/>
        <end position="586"/>
    </location>
</feature>
<evidence type="ECO:0000256" key="5">
    <source>
        <dbReference type="ARBA" id="ARBA00023054"/>
    </source>
</evidence>
<feature type="compositionally biased region" description="Low complexity" evidence="8">
    <location>
        <begin position="114"/>
        <end position="124"/>
    </location>
</feature>
<feature type="compositionally biased region" description="Polar residues" evidence="8">
    <location>
        <begin position="767"/>
        <end position="782"/>
    </location>
</feature>
<dbReference type="GO" id="GO:0010078">
    <property type="term" value="P:maintenance of root meristem identity"/>
    <property type="evidence" value="ECO:0007669"/>
    <property type="project" value="TreeGrafter"/>
</dbReference>
<keyword evidence="2" id="KW-0479">Metal-binding</keyword>
<dbReference type="Pfam" id="PF16312">
    <property type="entry name" value="Oberon_cc"/>
    <property type="match status" value="1"/>
</dbReference>
<feature type="coiled-coil region" evidence="7">
    <location>
        <begin position="1179"/>
        <end position="1273"/>
    </location>
</feature>
<feature type="compositionally biased region" description="Basic and acidic residues" evidence="8">
    <location>
        <begin position="512"/>
        <end position="524"/>
    </location>
</feature>
<dbReference type="GO" id="GO:0005634">
    <property type="term" value="C:nucleus"/>
    <property type="evidence" value="ECO:0007669"/>
    <property type="project" value="UniProtKB-SubCell"/>
</dbReference>